<dbReference type="Proteomes" id="UP001314903">
    <property type="component" value="Unassembled WGS sequence"/>
</dbReference>
<evidence type="ECO:0000313" key="2">
    <source>
        <dbReference type="Proteomes" id="UP001314903"/>
    </source>
</evidence>
<keyword evidence="2" id="KW-1185">Reference proteome</keyword>
<protein>
    <submittedName>
        <fullName evidence="1">Membrane protein</fullName>
    </submittedName>
</protein>
<gene>
    <name evidence="1" type="ORF">J2Z35_002094</name>
</gene>
<reference evidence="1 2" key="1">
    <citation type="submission" date="2021-03" db="EMBL/GenBank/DDBJ databases">
        <title>Genomic Encyclopedia of Type Strains, Phase IV (KMG-IV): sequencing the most valuable type-strain genomes for metagenomic binning, comparative biology and taxonomic classification.</title>
        <authorList>
            <person name="Goeker M."/>
        </authorList>
    </citation>
    <scope>NUCLEOTIDE SEQUENCE [LARGE SCALE GENOMIC DNA]</scope>
    <source>
        <strain evidence="1 2">DSM 27512</strain>
    </source>
</reference>
<accession>A0ABS4KKG7</accession>
<name>A0ABS4KKG7_9FIRM</name>
<dbReference type="EMBL" id="JAGGLI010000025">
    <property type="protein sequence ID" value="MBP2028293.1"/>
    <property type="molecule type" value="Genomic_DNA"/>
</dbReference>
<sequence length="62" mass="6695">MWISIIIGAIIVILGIYALVTSIKKEVTDGCYACSSKDSCSKKSCPSEDLISKGLLDENKKN</sequence>
<organism evidence="1 2">
    <name type="scientific">Acetoanaerobium pronyense</name>
    <dbReference type="NCBI Taxonomy" id="1482736"/>
    <lineage>
        <taxon>Bacteria</taxon>
        <taxon>Bacillati</taxon>
        <taxon>Bacillota</taxon>
        <taxon>Clostridia</taxon>
        <taxon>Peptostreptococcales</taxon>
        <taxon>Filifactoraceae</taxon>
        <taxon>Acetoanaerobium</taxon>
    </lineage>
</organism>
<evidence type="ECO:0000313" key="1">
    <source>
        <dbReference type="EMBL" id="MBP2028293.1"/>
    </source>
</evidence>
<comment type="caution">
    <text evidence="1">The sequence shown here is derived from an EMBL/GenBank/DDBJ whole genome shotgun (WGS) entry which is preliminary data.</text>
</comment>
<dbReference type="RefSeq" id="WP_209661345.1">
    <property type="nucleotide sequence ID" value="NZ_JAGGLI010000025.1"/>
</dbReference>
<proteinExistence type="predicted"/>